<evidence type="ECO:0000313" key="3">
    <source>
        <dbReference type="Proteomes" id="UP001419268"/>
    </source>
</evidence>
<organism evidence="2 3">
    <name type="scientific">Stephania cephalantha</name>
    <dbReference type="NCBI Taxonomy" id="152367"/>
    <lineage>
        <taxon>Eukaryota</taxon>
        <taxon>Viridiplantae</taxon>
        <taxon>Streptophyta</taxon>
        <taxon>Embryophyta</taxon>
        <taxon>Tracheophyta</taxon>
        <taxon>Spermatophyta</taxon>
        <taxon>Magnoliopsida</taxon>
        <taxon>Ranunculales</taxon>
        <taxon>Menispermaceae</taxon>
        <taxon>Menispermoideae</taxon>
        <taxon>Cissampelideae</taxon>
        <taxon>Stephania</taxon>
    </lineage>
</organism>
<protein>
    <submittedName>
        <fullName evidence="2">Uncharacterized protein</fullName>
    </submittedName>
</protein>
<feature type="region of interest" description="Disordered" evidence="1">
    <location>
        <begin position="1"/>
        <end position="39"/>
    </location>
</feature>
<name>A0AAP0NNG6_9MAGN</name>
<reference evidence="2 3" key="1">
    <citation type="submission" date="2024-01" db="EMBL/GenBank/DDBJ databases">
        <title>Genome assemblies of Stephania.</title>
        <authorList>
            <person name="Yang L."/>
        </authorList>
    </citation>
    <scope>NUCLEOTIDE SEQUENCE [LARGE SCALE GENOMIC DNA]</scope>
    <source>
        <strain evidence="2">JXDWG</strain>
        <tissue evidence="2">Leaf</tissue>
    </source>
</reference>
<sequence length="118" mass="12807">MVSSGSPAALALSTEEPPTRVKGKDGVGPTGSDEGMKVDGEITQRLTYKDHLVNLGKKRFIENVPLEAGDITFSKDELGLWVKLSSQMCSKLAKQMENVVVVKLLGRVLGYRMLCKAL</sequence>
<evidence type="ECO:0000256" key="1">
    <source>
        <dbReference type="SAM" id="MobiDB-lite"/>
    </source>
</evidence>
<accession>A0AAP0NNG6</accession>
<dbReference type="AlphaFoldDB" id="A0AAP0NNG6"/>
<dbReference type="EMBL" id="JBBNAG010000008">
    <property type="protein sequence ID" value="KAK9112419.1"/>
    <property type="molecule type" value="Genomic_DNA"/>
</dbReference>
<keyword evidence="3" id="KW-1185">Reference proteome</keyword>
<comment type="caution">
    <text evidence="2">The sequence shown here is derived from an EMBL/GenBank/DDBJ whole genome shotgun (WGS) entry which is preliminary data.</text>
</comment>
<evidence type="ECO:0000313" key="2">
    <source>
        <dbReference type="EMBL" id="KAK9112419.1"/>
    </source>
</evidence>
<dbReference type="Proteomes" id="UP001419268">
    <property type="component" value="Unassembled WGS sequence"/>
</dbReference>
<gene>
    <name evidence="2" type="ORF">Scep_019938</name>
</gene>
<proteinExistence type="predicted"/>